<evidence type="ECO:0000256" key="3">
    <source>
        <dbReference type="ARBA" id="ARBA00022692"/>
    </source>
</evidence>
<evidence type="ECO:0000259" key="7">
    <source>
        <dbReference type="PROSITE" id="PS50850"/>
    </source>
</evidence>
<protein>
    <submittedName>
        <fullName evidence="8">Drug resistance transporter, EmrB/QacA subfamily</fullName>
    </submittedName>
</protein>
<sequence>MVLASVFLLERTKYIFCFYIDLIVNCDILNDSCIESYYIFAVTHFFTLRLLFLGDINFKGIFMSKRGIFIVTMGLLLSNAMAGLDGTIINTALPSIISDLHGIQYIGWIIAAFLLGMAVATPLWSKLGERIGNKKAYQIATLLFVLGSIFQALSNDITFFVIARAVMGIGAGGMNALPFIIYADLYTNLRKRSEVIGYATASFSAASIIGPLLGGWIVDSFSWHWVFYINIPIALFSILSIQIFFKEPVRIATGKKIDSLGAFLMISALVSLLTGIQMIGTGSPVLVVALMLTGLLLLVVLLKVEKEAADPIIPNRLFKNVPLVIDFLMFALLWGAFIALNIYIPMWAQGLLGLSALIGGVTQIPGAITNFIGSVIGARIQGQLGKYRMVTFGTLAFLISFFCMVFAGVDIPFWFLLIVGAFEGLGLGLCFNILQISVQQDAEKRDIPIATSFAFLLRILSQTFMSAIYGVVLNHALMKGVAESNGEISIAMLNKLSNSQNMTELPAALLPEMRQIMYGGLHHIMLIALILLIIAFIFNLGMQSKMKQRRTI</sequence>
<dbReference type="PANTHER" id="PTHR23501">
    <property type="entry name" value="MAJOR FACILITATOR SUPERFAMILY"/>
    <property type="match status" value="1"/>
</dbReference>
<feature type="transmembrane region" description="Helical" evidence="6">
    <location>
        <begin position="195"/>
        <end position="217"/>
    </location>
</feature>
<feature type="transmembrane region" description="Helical" evidence="6">
    <location>
        <begin position="105"/>
        <end position="124"/>
    </location>
</feature>
<dbReference type="GO" id="GO:0022857">
    <property type="term" value="F:transmembrane transporter activity"/>
    <property type="evidence" value="ECO:0007669"/>
    <property type="project" value="InterPro"/>
</dbReference>
<keyword evidence="4 6" id="KW-1133">Transmembrane helix</keyword>
<dbReference type="Gene3D" id="1.20.1720.10">
    <property type="entry name" value="Multidrug resistance protein D"/>
    <property type="match status" value="1"/>
</dbReference>
<dbReference type="STRING" id="84035.SAMN05660742_102122"/>
<dbReference type="GO" id="GO:0005886">
    <property type="term" value="C:plasma membrane"/>
    <property type="evidence" value="ECO:0007669"/>
    <property type="project" value="UniProtKB-SubCell"/>
</dbReference>
<dbReference type="PANTHER" id="PTHR23501:SF191">
    <property type="entry name" value="VACUOLAR BASIC AMINO ACID TRANSPORTER 4"/>
    <property type="match status" value="1"/>
</dbReference>
<dbReference type="Proteomes" id="UP000199662">
    <property type="component" value="Unassembled WGS sequence"/>
</dbReference>
<keyword evidence="2" id="KW-0813">Transport</keyword>
<feature type="transmembrane region" description="Helical" evidence="6">
    <location>
        <begin position="159"/>
        <end position="183"/>
    </location>
</feature>
<dbReference type="PROSITE" id="PS50850">
    <property type="entry name" value="MFS"/>
    <property type="match status" value="1"/>
</dbReference>
<dbReference type="EMBL" id="FNZK01000002">
    <property type="protein sequence ID" value="SEI97143.1"/>
    <property type="molecule type" value="Genomic_DNA"/>
</dbReference>
<feature type="transmembrane region" description="Helical" evidence="6">
    <location>
        <begin position="520"/>
        <end position="540"/>
    </location>
</feature>
<gene>
    <name evidence="8" type="ORF">SAMN05660742_102122</name>
</gene>
<dbReference type="InterPro" id="IPR011701">
    <property type="entry name" value="MFS"/>
</dbReference>
<feature type="domain" description="Major facilitator superfamily (MFS) profile" evidence="7">
    <location>
        <begin position="71"/>
        <end position="547"/>
    </location>
</feature>
<comment type="subcellular location">
    <subcellularLocation>
        <location evidence="1">Cell membrane</location>
        <topology evidence="1">Multi-pass membrane protein</topology>
    </subcellularLocation>
</comment>
<evidence type="ECO:0000313" key="8">
    <source>
        <dbReference type="EMBL" id="SEI97143.1"/>
    </source>
</evidence>
<dbReference type="Gene3D" id="1.20.1250.20">
    <property type="entry name" value="MFS general substrate transporter like domains"/>
    <property type="match status" value="1"/>
</dbReference>
<evidence type="ECO:0000256" key="6">
    <source>
        <dbReference type="SAM" id="Phobius"/>
    </source>
</evidence>
<name>A0A1H6UXM3_9FIRM</name>
<dbReference type="PRINTS" id="PR01036">
    <property type="entry name" value="TCRTETB"/>
</dbReference>
<organism evidence="8 9">
    <name type="scientific">Propionispira arboris</name>
    <dbReference type="NCBI Taxonomy" id="84035"/>
    <lineage>
        <taxon>Bacteria</taxon>
        <taxon>Bacillati</taxon>
        <taxon>Bacillota</taxon>
        <taxon>Negativicutes</taxon>
        <taxon>Selenomonadales</taxon>
        <taxon>Selenomonadaceae</taxon>
        <taxon>Propionispira</taxon>
    </lineage>
</organism>
<proteinExistence type="predicted"/>
<keyword evidence="3 6" id="KW-0812">Transmembrane</keyword>
<feature type="transmembrane region" description="Helical" evidence="6">
    <location>
        <begin position="389"/>
        <end position="407"/>
    </location>
</feature>
<evidence type="ECO:0000313" key="9">
    <source>
        <dbReference type="Proteomes" id="UP000199662"/>
    </source>
</evidence>
<dbReference type="Pfam" id="PF07690">
    <property type="entry name" value="MFS_1"/>
    <property type="match status" value="1"/>
</dbReference>
<evidence type="ECO:0000256" key="1">
    <source>
        <dbReference type="ARBA" id="ARBA00004651"/>
    </source>
</evidence>
<feature type="transmembrane region" description="Helical" evidence="6">
    <location>
        <begin position="285"/>
        <end position="302"/>
    </location>
</feature>
<feature type="transmembrane region" description="Helical" evidence="6">
    <location>
        <begin position="136"/>
        <end position="153"/>
    </location>
</feature>
<feature type="transmembrane region" description="Helical" evidence="6">
    <location>
        <begin position="257"/>
        <end position="279"/>
    </location>
</feature>
<dbReference type="AlphaFoldDB" id="A0A1H6UXM3"/>
<feature type="transmembrane region" description="Helical" evidence="6">
    <location>
        <begin position="350"/>
        <end position="377"/>
    </location>
</feature>
<evidence type="ECO:0000256" key="5">
    <source>
        <dbReference type="ARBA" id="ARBA00023136"/>
    </source>
</evidence>
<accession>A0A1H6UXM3</accession>
<feature type="transmembrane region" description="Helical" evidence="6">
    <location>
        <begin position="37"/>
        <end position="56"/>
    </location>
</feature>
<keyword evidence="9" id="KW-1185">Reference proteome</keyword>
<feature type="transmembrane region" description="Helical" evidence="6">
    <location>
        <begin position="68"/>
        <end position="93"/>
    </location>
</feature>
<evidence type="ECO:0000256" key="4">
    <source>
        <dbReference type="ARBA" id="ARBA00022989"/>
    </source>
</evidence>
<dbReference type="InterPro" id="IPR020846">
    <property type="entry name" value="MFS_dom"/>
</dbReference>
<feature type="transmembrane region" description="Helical" evidence="6">
    <location>
        <begin position="413"/>
        <end position="434"/>
    </location>
</feature>
<reference evidence="8 9" key="1">
    <citation type="submission" date="2016-10" db="EMBL/GenBank/DDBJ databases">
        <authorList>
            <person name="de Groot N.N."/>
        </authorList>
    </citation>
    <scope>NUCLEOTIDE SEQUENCE [LARGE SCALE GENOMIC DNA]</scope>
    <source>
        <strain evidence="8 9">DSM 2179</strain>
    </source>
</reference>
<feature type="transmembrane region" description="Helical" evidence="6">
    <location>
        <begin position="455"/>
        <end position="477"/>
    </location>
</feature>
<evidence type="ECO:0000256" key="2">
    <source>
        <dbReference type="ARBA" id="ARBA00022448"/>
    </source>
</evidence>
<keyword evidence="5 6" id="KW-0472">Membrane</keyword>
<dbReference type="InterPro" id="IPR036259">
    <property type="entry name" value="MFS_trans_sf"/>
</dbReference>
<feature type="transmembrane region" description="Helical" evidence="6">
    <location>
        <begin position="323"/>
        <end position="344"/>
    </location>
</feature>
<feature type="transmembrane region" description="Helical" evidence="6">
    <location>
        <begin position="223"/>
        <end position="245"/>
    </location>
</feature>
<dbReference type="SUPFAM" id="SSF103473">
    <property type="entry name" value="MFS general substrate transporter"/>
    <property type="match status" value="1"/>
</dbReference>